<feature type="compositionally biased region" description="Polar residues" evidence="1">
    <location>
        <begin position="239"/>
        <end position="248"/>
    </location>
</feature>
<evidence type="ECO:0008006" key="4">
    <source>
        <dbReference type="Google" id="ProtNLM"/>
    </source>
</evidence>
<dbReference type="OrthoDB" id="6082598at2759"/>
<keyword evidence="3" id="KW-1185">Reference proteome</keyword>
<name>A0A6J8AVG5_MYTCO</name>
<dbReference type="Gene3D" id="3.60.10.10">
    <property type="entry name" value="Endonuclease/exonuclease/phosphatase"/>
    <property type="match status" value="1"/>
</dbReference>
<dbReference type="InterPro" id="IPR036691">
    <property type="entry name" value="Endo/exonu/phosph_ase_sf"/>
</dbReference>
<evidence type="ECO:0000313" key="3">
    <source>
        <dbReference type="Proteomes" id="UP000507470"/>
    </source>
</evidence>
<reference evidence="2 3" key="1">
    <citation type="submission" date="2020-06" db="EMBL/GenBank/DDBJ databases">
        <authorList>
            <person name="Li R."/>
            <person name="Bekaert M."/>
        </authorList>
    </citation>
    <scope>NUCLEOTIDE SEQUENCE [LARGE SCALE GENOMIC DNA]</scope>
    <source>
        <strain evidence="3">wild</strain>
    </source>
</reference>
<gene>
    <name evidence="2" type="ORF">MCOR_10828</name>
</gene>
<dbReference type="AlphaFoldDB" id="A0A6J8AVG5"/>
<proteinExistence type="predicted"/>
<dbReference type="EMBL" id="CACVKT020001872">
    <property type="protein sequence ID" value="CAC5372882.1"/>
    <property type="molecule type" value="Genomic_DNA"/>
</dbReference>
<accession>A0A6J8AVG5</accession>
<feature type="region of interest" description="Disordered" evidence="1">
    <location>
        <begin position="213"/>
        <end position="248"/>
    </location>
</feature>
<protein>
    <recommendedName>
        <fullName evidence="4">Endonuclease/exonuclease/phosphatase domain-containing protein</fullName>
    </recommendedName>
</protein>
<organism evidence="2 3">
    <name type="scientific">Mytilus coruscus</name>
    <name type="common">Sea mussel</name>
    <dbReference type="NCBI Taxonomy" id="42192"/>
    <lineage>
        <taxon>Eukaryota</taxon>
        <taxon>Metazoa</taxon>
        <taxon>Spiralia</taxon>
        <taxon>Lophotrochozoa</taxon>
        <taxon>Mollusca</taxon>
        <taxon>Bivalvia</taxon>
        <taxon>Autobranchia</taxon>
        <taxon>Pteriomorphia</taxon>
        <taxon>Mytilida</taxon>
        <taxon>Mytiloidea</taxon>
        <taxon>Mytilidae</taxon>
        <taxon>Mytilinae</taxon>
        <taxon>Mytilus</taxon>
    </lineage>
</organism>
<evidence type="ECO:0000256" key="1">
    <source>
        <dbReference type="SAM" id="MobiDB-lite"/>
    </source>
</evidence>
<sequence>MVNPSFELHTTELSYQEENKIGKWKFEQVNDFKNNIDGDKIRNVIDELSVYSNQENVTKYEINTVVTNITDILIDSAKATFGTHNFNGNMLNCNRKHNKQWYNFDCKKAKKELRKAQRMYKHYGSNLFKERLRHCEYYYKSVMDENIKKYNREITARELRDTGFGISEQFPKEINDRRKTLWPFFQEARRQSKKAFFRRDRLFIDGVEFFPPEKTDQKNSGVTRQQPRRNYDDEGARPKSTQRNNNGRQTKLDDCDLINCDEFIFSFKNRHKLSNHRSGGIALGYRKYLEKYIKPIETECKFVYWFTIDKRVLNLPENVFIGIVYIPPVNTNYTSEEAFNDIELELQRYSEKSDYIILVGDFNSHTANLSDFYDEGDIDDFVIDNLTDQSDYTDVYMLDDLNISRTRNNPDKVVNCYGRTFLEFCKNNKVFILNGRVGQDVIGRPTSRNNSVIDYIVCTPHF</sequence>
<dbReference type="SUPFAM" id="SSF56219">
    <property type="entry name" value="DNase I-like"/>
    <property type="match status" value="1"/>
</dbReference>
<dbReference type="Proteomes" id="UP000507470">
    <property type="component" value="Unassembled WGS sequence"/>
</dbReference>
<evidence type="ECO:0000313" key="2">
    <source>
        <dbReference type="EMBL" id="CAC5372882.1"/>
    </source>
</evidence>